<evidence type="ECO:0000313" key="3">
    <source>
        <dbReference type="Proteomes" id="UP000800200"/>
    </source>
</evidence>
<feature type="compositionally biased region" description="Low complexity" evidence="1">
    <location>
        <begin position="162"/>
        <end position="177"/>
    </location>
</feature>
<evidence type="ECO:0000256" key="1">
    <source>
        <dbReference type="SAM" id="MobiDB-lite"/>
    </source>
</evidence>
<organism evidence="2 3">
    <name type="scientific">Zopfia rhizophila CBS 207.26</name>
    <dbReference type="NCBI Taxonomy" id="1314779"/>
    <lineage>
        <taxon>Eukaryota</taxon>
        <taxon>Fungi</taxon>
        <taxon>Dikarya</taxon>
        <taxon>Ascomycota</taxon>
        <taxon>Pezizomycotina</taxon>
        <taxon>Dothideomycetes</taxon>
        <taxon>Dothideomycetes incertae sedis</taxon>
        <taxon>Zopfiaceae</taxon>
        <taxon>Zopfia</taxon>
    </lineage>
</organism>
<sequence>MAARLVQEALIPNLDIPSTLQQDPNLENSAPSLSRNRSLNLKKDLPESDPHQQRVDLVEIAKSMAFSVSNILASNNSAYSKPTVTTVTALANSMNGIAQCRPASGMLFLDERIYDIPSTIQTITPLCELEGSNSPSSFRKASEDWATVKGWRPSARRYNHQTPATDAASDTSSVSATGMRRFQKAEGLVIAKGTKKGYRKNSSTP</sequence>
<name>A0A6A6DRN7_9PEZI</name>
<feature type="region of interest" description="Disordered" evidence="1">
    <location>
        <begin position="157"/>
        <end position="180"/>
    </location>
</feature>
<feature type="region of interest" description="Disordered" evidence="1">
    <location>
        <begin position="17"/>
        <end position="37"/>
    </location>
</feature>
<protein>
    <submittedName>
        <fullName evidence="2">Uncharacterized protein</fullName>
    </submittedName>
</protein>
<gene>
    <name evidence="2" type="ORF">K469DRAFT_790253</name>
</gene>
<dbReference type="EMBL" id="ML994649">
    <property type="protein sequence ID" value="KAF2182231.1"/>
    <property type="molecule type" value="Genomic_DNA"/>
</dbReference>
<dbReference type="AlphaFoldDB" id="A0A6A6DRN7"/>
<reference evidence="2" key="1">
    <citation type="journal article" date="2020" name="Stud. Mycol.">
        <title>101 Dothideomycetes genomes: a test case for predicting lifestyles and emergence of pathogens.</title>
        <authorList>
            <person name="Haridas S."/>
            <person name="Albert R."/>
            <person name="Binder M."/>
            <person name="Bloem J."/>
            <person name="Labutti K."/>
            <person name="Salamov A."/>
            <person name="Andreopoulos B."/>
            <person name="Baker S."/>
            <person name="Barry K."/>
            <person name="Bills G."/>
            <person name="Bluhm B."/>
            <person name="Cannon C."/>
            <person name="Castanera R."/>
            <person name="Culley D."/>
            <person name="Daum C."/>
            <person name="Ezra D."/>
            <person name="Gonzalez J."/>
            <person name="Henrissat B."/>
            <person name="Kuo A."/>
            <person name="Liang C."/>
            <person name="Lipzen A."/>
            <person name="Lutzoni F."/>
            <person name="Magnuson J."/>
            <person name="Mondo S."/>
            <person name="Nolan M."/>
            <person name="Ohm R."/>
            <person name="Pangilinan J."/>
            <person name="Park H.-J."/>
            <person name="Ramirez L."/>
            <person name="Alfaro M."/>
            <person name="Sun H."/>
            <person name="Tritt A."/>
            <person name="Yoshinaga Y."/>
            <person name="Zwiers L.-H."/>
            <person name="Turgeon B."/>
            <person name="Goodwin S."/>
            <person name="Spatafora J."/>
            <person name="Crous P."/>
            <person name="Grigoriev I."/>
        </authorList>
    </citation>
    <scope>NUCLEOTIDE SEQUENCE</scope>
    <source>
        <strain evidence="2">CBS 207.26</strain>
    </source>
</reference>
<dbReference type="Proteomes" id="UP000800200">
    <property type="component" value="Unassembled WGS sequence"/>
</dbReference>
<evidence type="ECO:0000313" key="2">
    <source>
        <dbReference type="EMBL" id="KAF2182231.1"/>
    </source>
</evidence>
<accession>A0A6A6DRN7</accession>
<proteinExistence type="predicted"/>
<keyword evidence="3" id="KW-1185">Reference proteome</keyword>